<sequence length="211" mass="23785">MALYEKFGKRVFDIVATTGALVAFAPVSAVIAIAIRAESPGGVLYTQTRIGRNGNPFKIYKFRTMLPLEQSFRPDGSPLDNAERVTRVGSVLRRLSIDEVPQLINVVKGDMSLVGPRPTLPYQVTRYTDEQRRRLGVRPGLTGLAQVSGRNSLTWTEKIEYDVKYVDNITFLGDLKIVVRTLNTVLRKEDTAFSRHDDLSVHERDYRDDIT</sequence>
<organism evidence="4 5">
    <name type="scientific">Oceanitalea stevensii</name>
    <dbReference type="NCBI Taxonomy" id="2763072"/>
    <lineage>
        <taxon>Bacteria</taxon>
        <taxon>Bacillati</taxon>
        <taxon>Actinomycetota</taxon>
        <taxon>Actinomycetes</taxon>
        <taxon>Micrococcales</taxon>
        <taxon>Bogoriellaceae</taxon>
        <taxon>Georgenia</taxon>
    </lineage>
</organism>
<dbReference type="Pfam" id="PF02397">
    <property type="entry name" value="Bac_transf"/>
    <property type="match status" value="1"/>
</dbReference>
<name>A0ABR8Z510_9MICO</name>
<keyword evidence="2" id="KW-1133">Transmembrane helix</keyword>
<dbReference type="PANTHER" id="PTHR30576:SF0">
    <property type="entry name" value="UNDECAPRENYL-PHOSPHATE N-ACETYLGALACTOSAMINYL 1-PHOSPHATE TRANSFERASE-RELATED"/>
    <property type="match status" value="1"/>
</dbReference>
<dbReference type="EMBL" id="JACSPO010000010">
    <property type="protein sequence ID" value="MBD8063393.1"/>
    <property type="molecule type" value="Genomic_DNA"/>
</dbReference>
<keyword evidence="4" id="KW-0808">Transferase</keyword>
<dbReference type="InterPro" id="IPR003362">
    <property type="entry name" value="Bact_transf"/>
</dbReference>
<keyword evidence="2" id="KW-0812">Transmembrane</keyword>
<keyword evidence="5" id="KW-1185">Reference proteome</keyword>
<dbReference type="PANTHER" id="PTHR30576">
    <property type="entry name" value="COLANIC BIOSYNTHESIS UDP-GLUCOSE LIPID CARRIER TRANSFERASE"/>
    <property type="match status" value="1"/>
</dbReference>
<comment type="caution">
    <text evidence="4">The sequence shown here is derived from an EMBL/GenBank/DDBJ whole genome shotgun (WGS) entry which is preliminary data.</text>
</comment>
<evidence type="ECO:0000256" key="2">
    <source>
        <dbReference type="SAM" id="Phobius"/>
    </source>
</evidence>
<reference evidence="4 5" key="1">
    <citation type="submission" date="2020-08" db="EMBL/GenBank/DDBJ databases">
        <title>A Genomic Blueprint of the Chicken Gut Microbiome.</title>
        <authorList>
            <person name="Gilroy R."/>
            <person name="Ravi A."/>
            <person name="Getino M."/>
            <person name="Pursley I."/>
            <person name="Horton D.L."/>
            <person name="Alikhan N.-F."/>
            <person name="Baker D."/>
            <person name="Gharbi K."/>
            <person name="Hall N."/>
            <person name="Watson M."/>
            <person name="Adriaenssens E.M."/>
            <person name="Foster-Nyarko E."/>
            <person name="Jarju S."/>
            <person name="Secka A."/>
            <person name="Antonio M."/>
            <person name="Oren A."/>
            <person name="Chaudhuri R."/>
            <person name="La Ragione R.M."/>
            <person name="Hildebrand F."/>
            <person name="Pallen M.J."/>
        </authorList>
    </citation>
    <scope>NUCLEOTIDE SEQUENCE [LARGE SCALE GENOMIC DNA]</scope>
    <source>
        <strain evidence="4 5">Sa1BUA1</strain>
    </source>
</reference>
<evidence type="ECO:0000313" key="4">
    <source>
        <dbReference type="EMBL" id="MBD8063393.1"/>
    </source>
</evidence>
<feature type="transmembrane region" description="Helical" evidence="2">
    <location>
        <begin position="12"/>
        <end position="35"/>
    </location>
</feature>
<accession>A0ABR8Z510</accession>
<comment type="similarity">
    <text evidence="1">Belongs to the bacterial sugar transferase family.</text>
</comment>
<evidence type="ECO:0000259" key="3">
    <source>
        <dbReference type="Pfam" id="PF02397"/>
    </source>
</evidence>
<dbReference type="GO" id="GO:0016740">
    <property type="term" value="F:transferase activity"/>
    <property type="evidence" value="ECO:0007669"/>
    <property type="project" value="UniProtKB-KW"/>
</dbReference>
<feature type="domain" description="Bacterial sugar transferase" evidence="3">
    <location>
        <begin position="9"/>
        <end position="186"/>
    </location>
</feature>
<dbReference type="Proteomes" id="UP000661894">
    <property type="component" value="Unassembled WGS sequence"/>
</dbReference>
<keyword evidence="2" id="KW-0472">Membrane</keyword>
<dbReference type="RefSeq" id="WP_251840491.1">
    <property type="nucleotide sequence ID" value="NZ_JACSPO010000010.1"/>
</dbReference>
<protein>
    <submittedName>
        <fullName evidence="4">Sugar transferase</fullName>
    </submittedName>
</protein>
<evidence type="ECO:0000256" key="1">
    <source>
        <dbReference type="ARBA" id="ARBA00006464"/>
    </source>
</evidence>
<proteinExistence type="inferred from homology"/>
<evidence type="ECO:0000313" key="5">
    <source>
        <dbReference type="Proteomes" id="UP000661894"/>
    </source>
</evidence>
<gene>
    <name evidence="4" type="ORF">H9624_13795</name>
</gene>